<evidence type="ECO:0000256" key="7">
    <source>
        <dbReference type="SAM" id="MobiDB-lite"/>
    </source>
</evidence>
<dbReference type="InterPro" id="IPR013749">
    <property type="entry name" value="PM/HMP-P_kinase-1"/>
</dbReference>
<dbReference type="InterPro" id="IPR029056">
    <property type="entry name" value="Ribokinase-like"/>
</dbReference>
<dbReference type="EMBL" id="CAJPDS010000029">
    <property type="protein sequence ID" value="CAF9921759.1"/>
    <property type="molecule type" value="Genomic_DNA"/>
</dbReference>
<evidence type="ECO:0000313" key="9">
    <source>
        <dbReference type="EMBL" id="CAF9921759.1"/>
    </source>
</evidence>
<feature type="domain" description="Pyridoxamine kinase/Phosphomethylpyrimidine kinase" evidence="8">
    <location>
        <begin position="127"/>
        <end position="255"/>
    </location>
</feature>
<accession>A0A8H3IQ12</accession>
<dbReference type="SUPFAM" id="SSF53613">
    <property type="entry name" value="Ribokinase-like"/>
    <property type="match status" value="1"/>
</dbReference>
<evidence type="ECO:0000256" key="4">
    <source>
        <dbReference type="ARBA" id="ARBA00022741"/>
    </source>
</evidence>
<dbReference type="InterPro" id="IPR004625">
    <property type="entry name" value="PyrdxlKinase"/>
</dbReference>
<dbReference type="Pfam" id="PF08543">
    <property type="entry name" value="Phos_pyr_kin"/>
    <property type="match status" value="1"/>
</dbReference>
<comment type="similarity">
    <text evidence="1">Belongs to the pyridoxine kinase family.</text>
</comment>
<reference evidence="9" key="1">
    <citation type="submission" date="2021-03" db="EMBL/GenBank/DDBJ databases">
        <authorList>
            <person name="Tagirdzhanova G."/>
        </authorList>
    </citation>
    <scope>NUCLEOTIDE SEQUENCE</scope>
</reference>
<dbReference type="GO" id="GO:0008478">
    <property type="term" value="F:pyridoxal kinase activity"/>
    <property type="evidence" value="ECO:0007669"/>
    <property type="project" value="UniProtKB-EC"/>
</dbReference>
<feature type="compositionally biased region" description="Basic and acidic residues" evidence="7">
    <location>
        <begin position="316"/>
        <end position="326"/>
    </location>
</feature>
<sequence length="363" mass="39549">MSLDPVVPETRVLAIASHVAYGYVGNSMAVLVMQSLGCEVAALNTTTLRSSKAGFDAGNHTGYKQFKGTRASAEEIQEIYDGLKQSYLTDFDMMLSGYAPSAGVVSAIGSIGRDLKLKASTRPGSFFWVLDPVMGDEGRMYVSQDVVPAYKTLLQDVDLILPNQFEAELLSDIKITSLATLSEAVAKLHKENRLPHIIITSVRFNAASPKISIIGSTARLDNSPRLFKIEVPAIDCYFSGTGDMFAALIIVRLREAVTEQNLARTKSWVPPDTISAVDLPLAKAAEKVLGSMQTVLEKTKKARDESLESMGGPLGELEKEKGSEKRVHLRKTKAAEVRLVRNLTDLREPKSLFLAEALDIDDS</sequence>
<feature type="region of interest" description="Disordered" evidence="7">
    <location>
        <begin position="301"/>
        <end position="328"/>
    </location>
</feature>
<keyword evidence="3" id="KW-0808">Transferase</keyword>
<dbReference type="CDD" id="cd01173">
    <property type="entry name" value="pyridoxal_pyridoxamine_kinase"/>
    <property type="match status" value="1"/>
</dbReference>
<protein>
    <recommendedName>
        <fullName evidence="2">pyridoxal kinase</fullName>
        <ecNumber evidence="2">2.7.1.35</ecNumber>
    </recommendedName>
</protein>
<dbReference type="PANTHER" id="PTHR10534:SF2">
    <property type="entry name" value="PYRIDOXAL KINASE"/>
    <property type="match status" value="1"/>
</dbReference>
<evidence type="ECO:0000256" key="3">
    <source>
        <dbReference type="ARBA" id="ARBA00022679"/>
    </source>
</evidence>
<dbReference type="Gene3D" id="3.40.1190.20">
    <property type="match status" value="1"/>
</dbReference>
<gene>
    <name evidence="9" type="primary">BUD16</name>
    <name evidence="9" type="ORF">HETSPECPRED_004618</name>
</gene>
<dbReference type="GO" id="GO:0009443">
    <property type="term" value="P:pyridoxal 5'-phosphate salvage"/>
    <property type="evidence" value="ECO:0007669"/>
    <property type="project" value="InterPro"/>
</dbReference>
<evidence type="ECO:0000313" key="10">
    <source>
        <dbReference type="Proteomes" id="UP000664521"/>
    </source>
</evidence>
<dbReference type="OrthoDB" id="2104723at2759"/>
<keyword evidence="4" id="KW-0547">Nucleotide-binding</keyword>
<dbReference type="Proteomes" id="UP000664521">
    <property type="component" value="Unassembled WGS sequence"/>
</dbReference>
<organism evidence="9 10">
    <name type="scientific">Heterodermia speciosa</name>
    <dbReference type="NCBI Taxonomy" id="116794"/>
    <lineage>
        <taxon>Eukaryota</taxon>
        <taxon>Fungi</taxon>
        <taxon>Dikarya</taxon>
        <taxon>Ascomycota</taxon>
        <taxon>Pezizomycotina</taxon>
        <taxon>Lecanoromycetes</taxon>
        <taxon>OSLEUM clade</taxon>
        <taxon>Lecanoromycetidae</taxon>
        <taxon>Caliciales</taxon>
        <taxon>Physciaceae</taxon>
        <taxon>Heterodermia</taxon>
    </lineage>
</organism>
<evidence type="ECO:0000259" key="8">
    <source>
        <dbReference type="Pfam" id="PF08543"/>
    </source>
</evidence>
<keyword evidence="6" id="KW-0067">ATP-binding</keyword>
<dbReference type="PANTHER" id="PTHR10534">
    <property type="entry name" value="PYRIDOXAL KINASE"/>
    <property type="match status" value="1"/>
</dbReference>
<dbReference type="EC" id="2.7.1.35" evidence="2"/>
<dbReference type="AlphaFoldDB" id="A0A8H3IQ12"/>
<dbReference type="GO" id="GO:0005524">
    <property type="term" value="F:ATP binding"/>
    <property type="evidence" value="ECO:0007669"/>
    <property type="project" value="UniProtKB-KW"/>
</dbReference>
<keyword evidence="5 9" id="KW-0418">Kinase</keyword>
<name>A0A8H3IQ12_9LECA</name>
<evidence type="ECO:0000256" key="6">
    <source>
        <dbReference type="ARBA" id="ARBA00022840"/>
    </source>
</evidence>
<comment type="caution">
    <text evidence="9">The sequence shown here is derived from an EMBL/GenBank/DDBJ whole genome shotgun (WGS) entry which is preliminary data.</text>
</comment>
<dbReference type="GO" id="GO:0005829">
    <property type="term" value="C:cytosol"/>
    <property type="evidence" value="ECO:0007669"/>
    <property type="project" value="TreeGrafter"/>
</dbReference>
<proteinExistence type="inferred from homology"/>
<evidence type="ECO:0000256" key="2">
    <source>
        <dbReference type="ARBA" id="ARBA00012104"/>
    </source>
</evidence>
<evidence type="ECO:0000256" key="5">
    <source>
        <dbReference type="ARBA" id="ARBA00022777"/>
    </source>
</evidence>
<evidence type="ECO:0000256" key="1">
    <source>
        <dbReference type="ARBA" id="ARBA00008805"/>
    </source>
</evidence>
<keyword evidence="10" id="KW-1185">Reference proteome</keyword>